<protein>
    <submittedName>
        <fullName evidence="1">Uncharacterized protein</fullName>
    </submittedName>
</protein>
<dbReference type="KEGG" id="ptrr:90955007"/>
<gene>
    <name evidence="1" type="ORF">PtrM4_051590</name>
</gene>
<dbReference type="PANTHER" id="PTHR11439">
    <property type="entry name" value="GAG-POL-RELATED RETROTRANSPOSON"/>
    <property type="match status" value="1"/>
</dbReference>
<dbReference type="CDD" id="cd09272">
    <property type="entry name" value="RNase_HI_RT_Ty1"/>
    <property type="match status" value="1"/>
</dbReference>
<sequence length="185" mass="20945">MYATSYDDNKNNTNPTLHLHGYSDASFADGEDRKSTSGYLFKLAGGTICHKSVKQKLVTTSTTEAEYVALTYAAKEATWLYRLLHQLGYNGTDTHPILIYGDNAPSIQLLHSEGHHERTKHVDIYYHYIKDQVRDGNLYVEHVRTHEMAADGLTKPLERQAHSRYLQQLGLTTPTIETKDYNKGG</sequence>
<dbReference type="Gene3D" id="3.30.420.10">
    <property type="entry name" value="Ribonuclease H-like superfamily/Ribonuclease H"/>
    <property type="match status" value="1"/>
</dbReference>
<comment type="caution">
    <text evidence="1">The sequence shown here is derived from an EMBL/GenBank/DDBJ whole genome shotgun (WGS) entry which is preliminary data.</text>
</comment>
<accession>A0A834RLS8</accession>
<dbReference type="GeneID" id="90955007"/>
<dbReference type="GO" id="GO:0003676">
    <property type="term" value="F:nucleic acid binding"/>
    <property type="evidence" value="ECO:0007669"/>
    <property type="project" value="InterPro"/>
</dbReference>
<dbReference type="Proteomes" id="UP000245464">
    <property type="component" value="Chromosome 10"/>
</dbReference>
<dbReference type="AlphaFoldDB" id="A0A834RLS8"/>
<dbReference type="RefSeq" id="XP_065959479.1">
    <property type="nucleotide sequence ID" value="XM_066104915.1"/>
</dbReference>
<dbReference type="EMBL" id="NQIK02000010">
    <property type="protein sequence ID" value="KAF7565725.1"/>
    <property type="molecule type" value="Genomic_DNA"/>
</dbReference>
<reference evidence="1" key="1">
    <citation type="journal article" date="2018" name="BMC Genomics">
        <title>Comparative genomics of the wheat fungal pathogen Pyrenophora tritici-repentis reveals chromosomal variations and genome plasticity.</title>
        <authorList>
            <person name="Moolhuijzen P."/>
            <person name="See P.T."/>
            <person name="Hane J.K."/>
            <person name="Shi G."/>
            <person name="Liu Z."/>
            <person name="Oliver R.P."/>
            <person name="Moffat C.S."/>
        </authorList>
    </citation>
    <scope>NUCLEOTIDE SEQUENCE [LARGE SCALE GENOMIC DNA]</scope>
    <source>
        <strain evidence="1">M4</strain>
    </source>
</reference>
<name>A0A834RLS8_9PLEO</name>
<dbReference type="InterPro" id="IPR036397">
    <property type="entry name" value="RNaseH_sf"/>
</dbReference>
<organism evidence="1 2">
    <name type="scientific">Pyrenophora tritici-repentis</name>
    <dbReference type="NCBI Taxonomy" id="45151"/>
    <lineage>
        <taxon>Eukaryota</taxon>
        <taxon>Fungi</taxon>
        <taxon>Dikarya</taxon>
        <taxon>Ascomycota</taxon>
        <taxon>Pezizomycotina</taxon>
        <taxon>Dothideomycetes</taxon>
        <taxon>Pleosporomycetidae</taxon>
        <taxon>Pleosporales</taxon>
        <taxon>Pleosporineae</taxon>
        <taxon>Pleosporaceae</taxon>
        <taxon>Pyrenophora</taxon>
    </lineage>
</organism>
<dbReference type="PANTHER" id="PTHR11439:SF483">
    <property type="entry name" value="PEPTIDE SYNTHASE GLIP-LIKE, PUTATIVE (AFU_ORTHOLOGUE AFUA_3G12920)-RELATED"/>
    <property type="match status" value="1"/>
</dbReference>
<evidence type="ECO:0000313" key="2">
    <source>
        <dbReference type="Proteomes" id="UP000245464"/>
    </source>
</evidence>
<evidence type="ECO:0000313" key="1">
    <source>
        <dbReference type="EMBL" id="KAF7565725.1"/>
    </source>
</evidence>
<proteinExistence type="predicted"/>